<dbReference type="InterPro" id="IPR014710">
    <property type="entry name" value="RmlC-like_jellyroll"/>
</dbReference>
<name>A0A411HH31_9GAMM</name>
<dbReference type="InterPro" id="IPR010406">
    <property type="entry name" value="DUF1003"/>
</dbReference>
<feature type="transmembrane region" description="Helical" evidence="3">
    <location>
        <begin position="175"/>
        <end position="194"/>
    </location>
</feature>
<evidence type="ECO:0000313" key="5">
    <source>
        <dbReference type="EMBL" id="QBB69781.1"/>
    </source>
</evidence>
<dbReference type="Proteomes" id="UP000291562">
    <property type="component" value="Chromosome"/>
</dbReference>
<gene>
    <name evidence="5" type="ORF">ELE36_04980</name>
</gene>
<feature type="region of interest" description="Disordered" evidence="2">
    <location>
        <begin position="266"/>
        <end position="286"/>
    </location>
</feature>
<dbReference type="CDD" id="cd00038">
    <property type="entry name" value="CAP_ED"/>
    <property type="match status" value="1"/>
</dbReference>
<dbReference type="Gene3D" id="2.60.120.10">
    <property type="entry name" value="Jelly Rolls"/>
    <property type="match status" value="1"/>
</dbReference>
<dbReference type="InterPro" id="IPR000595">
    <property type="entry name" value="cNMP-bd_dom"/>
</dbReference>
<dbReference type="PANTHER" id="PTHR41386">
    <property type="entry name" value="INTEGRAL MEMBRANE PROTEIN-RELATED"/>
    <property type="match status" value="1"/>
</dbReference>
<dbReference type="PANTHER" id="PTHR41386:SF1">
    <property type="entry name" value="MEMBRANE PROTEIN"/>
    <property type="match status" value="1"/>
</dbReference>
<protein>
    <submittedName>
        <fullName evidence="5">DUF1003 domain-containing protein</fullName>
    </submittedName>
</protein>
<keyword evidence="6" id="KW-1185">Reference proteome</keyword>
<proteinExistence type="predicted"/>
<dbReference type="EMBL" id="CP035704">
    <property type="protein sequence ID" value="QBB69781.1"/>
    <property type="molecule type" value="Genomic_DNA"/>
</dbReference>
<dbReference type="Pfam" id="PF00027">
    <property type="entry name" value="cNMP_binding"/>
    <property type="match status" value="1"/>
</dbReference>
<evidence type="ECO:0000256" key="2">
    <source>
        <dbReference type="SAM" id="MobiDB-lite"/>
    </source>
</evidence>
<keyword evidence="3" id="KW-1133">Transmembrane helix</keyword>
<keyword evidence="3" id="KW-0812">Transmembrane</keyword>
<evidence type="ECO:0000256" key="1">
    <source>
        <dbReference type="ARBA" id="ARBA00004496"/>
    </source>
</evidence>
<dbReference type="SMART" id="SM00100">
    <property type="entry name" value="cNMP"/>
    <property type="match status" value="1"/>
</dbReference>
<feature type="domain" description="Cyclic nucleotide-binding" evidence="4">
    <location>
        <begin position="12"/>
        <end position="115"/>
    </location>
</feature>
<keyword evidence="3" id="KW-0472">Membrane</keyword>
<dbReference type="PRINTS" id="PR00103">
    <property type="entry name" value="CAMPKINASE"/>
</dbReference>
<dbReference type="KEGG" id="xbc:ELE36_04980"/>
<comment type="subcellular location">
    <subcellularLocation>
        <location evidence="1">Cytoplasm</location>
    </subcellularLocation>
</comment>
<dbReference type="Pfam" id="PF06210">
    <property type="entry name" value="DUF1003"/>
    <property type="match status" value="1"/>
</dbReference>
<dbReference type="OrthoDB" id="9795736at2"/>
<dbReference type="PROSITE" id="PS50042">
    <property type="entry name" value="CNMP_BINDING_3"/>
    <property type="match status" value="1"/>
</dbReference>
<sequence>MKATPLLRSIALFDGLSAQDLDALAGALESRTFAAGANIFTQGDSGSSMYIVEHGEINIFLPDGQSPGIALRTILPGEYFGELALFDDKPRSASALAGSDVLLYELPRATLENYLEHRPRAALAILRTISARLRETNALLSSRAAKNVNEEFEKSLSWGDRLADVVAELNGSWKFILLLLGFTLVWCLINTGWIMKSPLDPYPYQFFNLALAILVGLQGPLIVMSQNRQSRKDRARSDGDFNVNLKNEMNIEILLREVGELRAELKSDRAASTKKGYPESIVGQPR</sequence>
<evidence type="ECO:0000313" key="6">
    <source>
        <dbReference type="Proteomes" id="UP000291562"/>
    </source>
</evidence>
<dbReference type="SUPFAM" id="SSF51206">
    <property type="entry name" value="cAMP-binding domain-like"/>
    <property type="match status" value="1"/>
</dbReference>
<feature type="transmembrane region" description="Helical" evidence="3">
    <location>
        <begin position="206"/>
        <end position="224"/>
    </location>
</feature>
<dbReference type="AlphaFoldDB" id="A0A411HH31"/>
<dbReference type="GO" id="GO:0005737">
    <property type="term" value="C:cytoplasm"/>
    <property type="evidence" value="ECO:0007669"/>
    <property type="project" value="UniProtKB-SubCell"/>
</dbReference>
<evidence type="ECO:0000259" key="4">
    <source>
        <dbReference type="PROSITE" id="PS50042"/>
    </source>
</evidence>
<accession>A0A411HH31</accession>
<dbReference type="InterPro" id="IPR018488">
    <property type="entry name" value="cNMP-bd_CS"/>
</dbReference>
<reference evidence="5 6" key="1">
    <citation type="submission" date="2019-01" db="EMBL/GenBank/DDBJ databases">
        <title>Pseudolysobacter antarctica gen. nov., sp. nov., isolated from Fildes Peninsula, Antarctica.</title>
        <authorList>
            <person name="Wei Z."/>
            <person name="Peng F."/>
        </authorList>
    </citation>
    <scope>NUCLEOTIDE SEQUENCE [LARGE SCALE GENOMIC DNA]</scope>
    <source>
        <strain evidence="5 6">AQ6-296</strain>
    </source>
</reference>
<organism evidence="5 6">
    <name type="scientific">Pseudolysobacter antarcticus</name>
    <dbReference type="NCBI Taxonomy" id="2511995"/>
    <lineage>
        <taxon>Bacteria</taxon>
        <taxon>Pseudomonadati</taxon>
        <taxon>Pseudomonadota</taxon>
        <taxon>Gammaproteobacteria</taxon>
        <taxon>Lysobacterales</taxon>
        <taxon>Rhodanobacteraceae</taxon>
        <taxon>Pseudolysobacter</taxon>
    </lineage>
</organism>
<dbReference type="InterPro" id="IPR018490">
    <property type="entry name" value="cNMP-bd_dom_sf"/>
</dbReference>
<dbReference type="RefSeq" id="WP_129832041.1">
    <property type="nucleotide sequence ID" value="NZ_CP035704.1"/>
</dbReference>
<dbReference type="PROSITE" id="PS00889">
    <property type="entry name" value="CNMP_BINDING_2"/>
    <property type="match status" value="1"/>
</dbReference>
<evidence type="ECO:0000256" key="3">
    <source>
        <dbReference type="SAM" id="Phobius"/>
    </source>
</evidence>